<dbReference type="GO" id="GO:0003677">
    <property type="term" value="F:DNA binding"/>
    <property type="evidence" value="ECO:0007669"/>
    <property type="project" value="UniProtKB-KW"/>
</dbReference>
<dbReference type="InterPro" id="IPR001005">
    <property type="entry name" value="SANT/Myb"/>
</dbReference>
<reference evidence="8" key="1">
    <citation type="journal article" date="2019" name="Nat. Commun.">
        <title>The genome of broomcorn millet.</title>
        <authorList>
            <person name="Zou C."/>
            <person name="Miki D."/>
            <person name="Li D."/>
            <person name="Tang Q."/>
            <person name="Xiao L."/>
            <person name="Rajput S."/>
            <person name="Deng P."/>
            <person name="Jia W."/>
            <person name="Huang R."/>
            <person name="Zhang M."/>
            <person name="Sun Y."/>
            <person name="Hu J."/>
            <person name="Fu X."/>
            <person name="Schnable P.S."/>
            <person name="Li F."/>
            <person name="Zhang H."/>
            <person name="Feng B."/>
            <person name="Zhu X."/>
            <person name="Liu R."/>
            <person name="Schnable J.C."/>
            <person name="Zhu J.-K."/>
            <person name="Zhang H."/>
        </authorList>
    </citation>
    <scope>NUCLEOTIDE SEQUENCE [LARGE SCALE GENOMIC DNA]</scope>
</reference>
<keyword evidence="8" id="KW-1185">Reference proteome</keyword>
<feature type="region of interest" description="Disordered" evidence="5">
    <location>
        <begin position="1"/>
        <end position="58"/>
    </location>
</feature>
<sequence>MPIQEGSERTGKLHPRRQPPVQLINLRSSRLLRAEERASERKKRHGSARREERHTPRARSLATRLLLRGSDRLLLAGAAALAGLTTLVREVPAGRGREQKRKFGSFSSTCLPRALLPCSALVRSTILLAIEEMGGGVKNGAVRQYIRSKEPRMRWTADLHRSFVRAIECLGGEDKATPKLILQFMGAKGLTISHVKSHLQMYRAARLGAARRGMQAAQLQRRHSCAGDEQGPKEFLCPPLKRARMGTAAVYESSQGSHGISKARTAAAGSLYCVDDYMQAMAMRRRIKEEGLRWQRRDAAAPAAAASNLQAVGCLVQESDRFKQISRPEANHLGLALNQQRGSIEDGNGCSLFSSFSIAAKGEPPEQCSLSLSLGLDPDSARAMAASSPSESSCILTASPARRSSSDRSGHSDHFVFPGLSLELSLSMRG</sequence>
<dbReference type="InterPro" id="IPR046955">
    <property type="entry name" value="PHR1-like"/>
</dbReference>
<evidence type="ECO:0000256" key="1">
    <source>
        <dbReference type="ARBA" id="ARBA00023015"/>
    </source>
</evidence>
<dbReference type="InterPro" id="IPR009057">
    <property type="entry name" value="Homeodomain-like_sf"/>
</dbReference>
<evidence type="ECO:0000256" key="4">
    <source>
        <dbReference type="ARBA" id="ARBA00023242"/>
    </source>
</evidence>
<dbReference type="Gene3D" id="1.10.10.60">
    <property type="entry name" value="Homeodomain-like"/>
    <property type="match status" value="1"/>
</dbReference>
<dbReference type="InterPro" id="IPR006447">
    <property type="entry name" value="Myb_dom_plants"/>
</dbReference>
<feature type="domain" description="Myb-like" evidence="6">
    <location>
        <begin position="152"/>
        <end position="203"/>
    </location>
</feature>
<dbReference type="PANTHER" id="PTHR31314:SF183">
    <property type="entry name" value="MYB FAMILY TRANSCRIPTION FACTOR MOF1"/>
    <property type="match status" value="1"/>
</dbReference>
<dbReference type="NCBIfam" id="TIGR01557">
    <property type="entry name" value="myb_SHAQKYF"/>
    <property type="match status" value="1"/>
</dbReference>
<evidence type="ECO:0000313" key="8">
    <source>
        <dbReference type="Proteomes" id="UP000275267"/>
    </source>
</evidence>
<organism evidence="7 8">
    <name type="scientific">Panicum miliaceum</name>
    <name type="common">Proso millet</name>
    <name type="synonym">Broomcorn millet</name>
    <dbReference type="NCBI Taxonomy" id="4540"/>
    <lineage>
        <taxon>Eukaryota</taxon>
        <taxon>Viridiplantae</taxon>
        <taxon>Streptophyta</taxon>
        <taxon>Embryophyta</taxon>
        <taxon>Tracheophyta</taxon>
        <taxon>Spermatophyta</taxon>
        <taxon>Magnoliopsida</taxon>
        <taxon>Liliopsida</taxon>
        <taxon>Poales</taxon>
        <taxon>Poaceae</taxon>
        <taxon>PACMAD clade</taxon>
        <taxon>Panicoideae</taxon>
        <taxon>Panicodae</taxon>
        <taxon>Paniceae</taxon>
        <taxon>Panicinae</taxon>
        <taxon>Panicum</taxon>
        <taxon>Panicum sect. Panicum</taxon>
    </lineage>
</organism>
<gene>
    <name evidence="7" type="ORF">C2845_PM16G17190</name>
</gene>
<dbReference type="GO" id="GO:0003700">
    <property type="term" value="F:DNA-binding transcription factor activity"/>
    <property type="evidence" value="ECO:0007669"/>
    <property type="project" value="InterPro"/>
</dbReference>
<name>A0A3L6PZD6_PANMI</name>
<dbReference type="Pfam" id="PF00249">
    <property type="entry name" value="Myb_DNA-binding"/>
    <property type="match status" value="1"/>
</dbReference>
<dbReference type="Proteomes" id="UP000275267">
    <property type="component" value="Unassembled WGS sequence"/>
</dbReference>
<dbReference type="PANTHER" id="PTHR31314">
    <property type="entry name" value="MYB FAMILY TRANSCRIPTION FACTOR PHL7-LIKE"/>
    <property type="match status" value="1"/>
</dbReference>
<proteinExistence type="predicted"/>
<dbReference type="SUPFAM" id="SSF46689">
    <property type="entry name" value="Homeodomain-like"/>
    <property type="match status" value="1"/>
</dbReference>
<comment type="caution">
    <text evidence="7">The sequence shown here is derived from an EMBL/GenBank/DDBJ whole genome shotgun (WGS) entry which is preliminary data.</text>
</comment>
<dbReference type="AlphaFoldDB" id="A0A3L6PZD6"/>
<dbReference type="OrthoDB" id="551907at2759"/>
<evidence type="ECO:0000256" key="2">
    <source>
        <dbReference type="ARBA" id="ARBA00023125"/>
    </source>
</evidence>
<keyword evidence="3" id="KW-0804">Transcription</keyword>
<dbReference type="EMBL" id="PQIB02000015">
    <property type="protein sequence ID" value="RLM66483.1"/>
    <property type="molecule type" value="Genomic_DNA"/>
</dbReference>
<accession>A0A3L6PZD6</accession>
<evidence type="ECO:0000256" key="5">
    <source>
        <dbReference type="SAM" id="MobiDB-lite"/>
    </source>
</evidence>
<keyword evidence="2" id="KW-0238">DNA-binding</keyword>
<dbReference type="FunFam" id="1.10.10.60:FF:000002">
    <property type="entry name" value="Myb family transcription factor"/>
    <property type="match status" value="1"/>
</dbReference>
<protein>
    <recommendedName>
        <fullName evidence="6">Myb-like domain-containing protein</fullName>
    </recommendedName>
</protein>
<evidence type="ECO:0000256" key="3">
    <source>
        <dbReference type="ARBA" id="ARBA00023163"/>
    </source>
</evidence>
<evidence type="ECO:0000313" key="7">
    <source>
        <dbReference type="EMBL" id="RLM66483.1"/>
    </source>
</evidence>
<evidence type="ECO:0000259" key="6">
    <source>
        <dbReference type="Pfam" id="PF00249"/>
    </source>
</evidence>
<keyword evidence="4" id="KW-0539">Nucleus</keyword>
<keyword evidence="1" id="KW-0805">Transcription regulation</keyword>
<feature type="compositionally biased region" description="Basic and acidic residues" evidence="5">
    <location>
        <begin position="1"/>
        <end position="11"/>
    </location>
</feature>